<comment type="caution">
    <text evidence="1">The sequence shown here is derived from an EMBL/GenBank/DDBJ whole genome shotgun (WGS) entry which is preliminary data.</text>
</comment>
<protein>
    <recommendedName>
        <fullName evidence="2">ISKra4 family transposase</fullName>
    </recommendedName>
</protein>
<evidence type="ECO:0008006" key="2">
    <source>
        <dbReference type="Google" id="ProtNLM"/>
    </source>
</evidence>
<reference evidence="1" key="1">
    <citation type="journal article" date="2020" name="mSystems">
        <title>Genome- and Community-Level Interaction Insights into Carbon Utilization and Element Cycling Functions of Hydrothermarchaeota in Hydrothermal Sediment.</title>
        <authorList>
            <person name="Zhou Z."/>
            <person name="Liu Y."/>
            <person name="Xu W."/>
            <person name="Pan J."/>
            <person name="Luo Z.H."/>
            <person name="Li M."/>
        </authorList>
    </citation>
    <scope>NUCLEOTIDE SEQUENCE [LARGE SCALE GENOMIC DNA]</scope>
    <source>
        <strain evidence="1">HyVt-493</strain>
    </source>
</reference>
<organism evidence="1">
    <name type="scientific">Leucothrix mucor</name>
    <dbReference type="NCBI Taxonomy" id="45248"/>
    <lineage>
        <taxon>Bacteria</taxon>
        <taxon>Pseudomonadati</taxon>
        <taxon>Pseudomonadota</taxon>
        <taxon>Gammaproteobacteria</taxon>
        <taxon>Thiotrichales</taxon>
        <taxon>Thiotrichaceae</taxon>
        <taxon>Leucothrix</taxon>
    </lineage>
</organism>
<accession>A0A7V2WVV8</accession>
<evidence type="ECO:0000313" key="1">
    <source>
        <dbReference type="EMBL" id="HFC93229.1"/>
    </source>
</evidence>
<proteinExistence type="predicted"/>
<dbReference type="EMBL" id="DRMS01000394">
    <property type="protein sequence ID" value="HFC93229.1"/>
    <property type="molecule type" value="Genomic_DNA"/>
</dbReference>
<dbReference type="AlphaFoldDB" id="A0A7V2WVV8"/>
<gene>
    <name evidence="1" type="ORF">ENJ51_10515</name>
</gene>
<sequence>MKHKYNEYLANGYPIASGVIEGACRYVVKDRMERTGMRWIMSGAEAMLNLRCITLNGDWQAFMSFHINKVQQQRYFSAANDEFFWENKLA</sequence>
<name>A0A7V2WVV8_LEUMU</name>
<dbReference type="Proteomes" id="UP000885750">
    <property type="component" value="Unassembled WGS sequence"/>
</dbReference>